<evidence type="ECO:0000313" key="2">
    <source>
        <dbReference type="EMBL" id="EFU76507.1"/>
    </source>
</evidence>
<dbReference type="eggNOG" id="COG3738">
    <property type="taxonomic scope" value="Bacteria"/>
</dbReference>
<dbReference type="RefSeq" id="WP_008751360.1">
    <property type="nucleotide sequence ID" value="NZ_GL622296.1"/>
</dbReference>
<reference evidence="2 3" key="1">
    <citation type="submission" date="2010-12" db="EMBL/GenBank/DDBJ databases">
        <authorList>
            <person name="Muzny D."/>
            <person name="Qin X."/>
            <person name="Deng J."/>
            <person name="Jiang H."/>
            <person name="Liu Y."/>
            <person name="Qu J."/>
            <person name="Song X.-Z."/>
            <person name="Zhang L."/>
            <person name="Thornton R."/>
            <person name="Coyle M."/>
            <person name="Francisco L."/>
            <person name="Jackson L."/>
            <person name="Javaid M."/>
            <person name="Korchina V."/>
            <person name="Kovar C."/>
            <person name="Mata R."/>
            <person name="Mathew T."/>
            <person name="Ngo R."/>
            <person name="Nguyen L."/>
            <person name="Nguyen N."/>
            <person name="Okwuonu G."/>
            <person name="Ongeri F."/>
            <person name="Pham C."/>
            <person name="Simmons D."/>
            <person name="Wilczek-Boney K."/>
            <person name="Hale W."/>
            <person name="Jakkamsetti A."/>
            <person name="Pham P."/>
            <person name="Ruth R."/>
            <person name="San Lucas F."/>
            <person name="Warren J."/>
            <person name="Zhang J."/>
            <person name="Zhao Z."/>
            <person name="Zhou C."/>
            <person name="Zhu D."/>
            <person name="Lee S."/>
            <person name="Bess C."/>
            <person name="Blankenburg K."/>
            <person name="Forbes L."/>
            <person name="Fu Q."/>
            <person name="Gubbala S."/>
            <person name="Hirani K."/>
            <person name="Jayaseelan J.C."/>
            <person name="Lara F."/>
            <person name="Munidasa M."/>
            <person name="Palculict T."/>
            <person name="Patil S."/>
            <person name="Pu L.-L."/>
            <person name="Saada N."/>
            <person name="Tang L."/>
            <person name="Weissenberger G."/>
            <person name="Zhu Y."/>
            <person name="Hemphill L."/>
            <person name="Shang Y."/>
            <person name="Youmans B."/>
            <person name="Ayvaz T."/>
            <person name="Ross M."/>
            <person name="Santibanez J."/>
            <person name="Aqrawi P."/>
            <person name="Gross S."/>
            <person name="Joshi V."/>
            <person name="Fowler G."/>
            <person name="Nazareth L."/>
            <person name="Reid J."/>
            <person name="Worley K."/>
            <person name="Petrosino J."/>
            <person name="Highlander S."/>
            <person name="Gibbs R."/>
        </authorList>
    </citation>
    <scope>NUCLEOTIDE SEQUENCE [LARGE SCALE GENOMIC DNA]</scope>
    <source>
        <strain evidence="2 3">DSM 3986</strain>
    </source>
</reference>
<dbReference type="HOGENOM" id="CLU_079833_1_0_9"/>
<accession>E6LNQ9</accession>
<protein>
    <recommendedName>
        <fullName evidence="4">DUF1287 domain-containing protein</fullName>
    </recommendedName>
</protein>
<dbReference type="EMBL" id="AEPW01000063">
    <property type="protein sequence ID" value="EFU76507.1"/>
    <property type="molecule type" value="Genomic_DNA"/>
</dbReference>
<dbReference type="AlphaFoldDB" id="E6LNQ9"/>
<evidence type="ECO:0000256" key="1">
    <source>
        <dbReference type="SAM" id="Phobius"/>
    </source>
</evidence>
<feature type="transmembrane region" description="Helical" evidence="1">
    <location>
        <begin position="6"/>
        <end position="27"/>
    </location>
</feature>
<organism evidence="2 3">
    <name type="scientific">Lachnoanaerobaculum saburreum DSM 3986</name>
    <dbReference type="NCBI Taxonomy" id="887325"/>
    <lineage>
        <taxon>Bacteria</taxon>
        <taxon>Bacillati</taxon>
        <taxon>Bacillota</taxon>
        <taxon>Clostridia</taxon>
        <taxon>Lachnospirales</taxon>
        <taxon>Lachnospiraceae</taxon>
        <taxon>Lachnoanaerobaculum</taxon>
    </lineage>
</organism>
<name>E6LNQ9_9FIRM</name>
<keyword evidence="1" id="KW-1133">Transmembrane helix</keyword>
<dbReference type="Proteomes" id="UP000003434">
    <property type="component" value="Unassembled WGS sequence"/>
</dbReference>
<evidence type="ECO:0000313" key="3">
    <source>
        <dbReference type="Proteomes" id="UP000003434"/>
    </source>
</evidence>
<keyword evidence="1" id="KW-0472">Membrane</keyword>
<comment type="caution">
    <text evidence="2">The sequence shown here is derived from an EMBL/GenBank/DDBJ whole genome shotgun (WGS) entry which is preliminary data.</text>
</comment>
<dbReference type="Pfam" id="PF06940">
    <property type="entry name" value="DUF1287"/>
    <property type="match status" value="1"/>
</dbReference>
<dbReference type="InterPro" id="IPR009706">
    <property type="entry name" value="DUF1287"/>
</dbReference>
<evidence type="ECO:0008006" key="4">
    <source>
        <dbReference type="Google" id="ProtNLM"/>
    </source>
</evidence>
<proteinExistence type="predicted"/>
<gene>
    <name evidence="2" type="ORF">HMPREF0381_1594</name>
</gene>
<sequence>MKQKRIFKIIVAGIVLAAVTVLIYNRFSYKETSTKRPRNAYKKKIEQLKSSTDKDGDGIDDQSDILESALEYVQTKPKYESRYYIGGSPDDGYGVCTDVVAMGLKGAGYDLQKLVAEDIREHKDDYDIKVADSNIDYRRVRNLQVYFKNNTKSLGTDISKIEEWQGGDIVIFKKHIGIVSDRRDKNGVPYIIHHGSKIQRAYEQNYLKGKADEIVGHYRWEIKNKK</sequence>
<keyword evidence="1" id="KW-0812">Transmembrane</keyword>